<keyword evidence="1 3" id="KW-0728">SH3 domain</keyword>
<dbReference type="CDD" id="cd11782">
    <property type="entry name" value="SH3_Sorbs_2"/>
    <property type="match status" value="1"/>
</dbReference>
<dbReference type="InterPro" id="IPR001452">
    <property type="entry name" value="SH3_domain"/>
</dbReference>
<dbReference type="SUPFAM" id="SSF50044">
    <property type="entry name" value="SH3-domain"/>
    <property type="match status" value="3"/>
</dbReference>
<dbReference type="EMBL" id="LR899009">
    <property type="protein sequence ID" value="CAD7077650.1"/>
    <property type="molecule type" value="Genomic_DNA"/>
</dbReference>
<dbReference type="PROSITE" id="PS50002">
    <property type="entry name" value="SH3"/>
    <property type="match status" value="3"/>
</dbReference>
<sequence length="568" mass="64309">MTDRLRRQHSVGQMPTTWNSQHWNYETAKHFTDPNNNHDNDNSIIYNGDRSYCSGGGRNTICTSSLRKYRNSADPQICRDRANYRNSSNSNNIRVDREILVPRDQHKCNYVNCGKILWVSKSDLRHGSHGNVSSSIASQYYPVKMSADDGGGDYVIRTSLNGLPSTPGPDQRNAYLANQKSVSATIPLIYGPMPYKSPRRYVEGDVNIHYKSPIRYEFKDAIPEEELARKQAESMKKLYQEERRRKYLQELEDMNNRRHTDNFIPSQKSPIPLNRYDDFPTDVSPKSPASASSSSNFSRTIARALYNFQGQSARELSFKKGDVIYIRRQIDKNWYEGEHNAMVGLLPVNYVEIITKDGSRPAPQKKPSEGQARAKYNFQAQSALELSLNKGELVTLTRRVDANWFEGKIANRKGIFPVTYVDVLTDIGADDSGRSTVSFGNSGSNKPTGNASSRTLITTNNISPTLDQLRTSLNNEFNHVTNGGQHPNGMLRETKTTHKTEVLHVDTNSEPIAYRAIYKYSPQNTDELELFEGDIVYVLEKCDDGWFVGTSQRTGQFGTFPGNYVERA</sequence>
<name>A0A7R8UBD8_HERIL</name>
<dbReference type="Proteomes" id="UP000594454">
    <property type="component" value="Chromosome 1"/>
</dbReference>
<dbReference type="PANTHER" id="PTHR14167">
    <property type="entry name" value="SH3 DOMAIN-CONTAINING"/>
    <property type="match status" value="1"/>
</dbReference>
<evidence type="ECO:0000313" key="7">
    <source>
        <dbReference type="Proteomes" id="UP000594454"/>
    </source>
</evidence>
<keyword evidence="7" id="KW-1185">Reference proteome</keyword>
<dbReference type="Pfam" id="PF00018">
    <property type="entry name" value="SH3_1"/>
    <property type="match status" value="1"/>
</dbReference>
<feature type="domain" description="SH3" evidence="5">
    <location>
        <begin position="367"/>
        <end position="426"/>
    </location>
</feature>
<protein>
    <recommendedName>
        <fullName evidence="5">SH3 domain-containing protein</fullName>
    </recommendedName>
</protein>
<dbReference type="Pfam" id="PF14604">
    <property type="entry name" value="SH3_9"/>
    <property type="match status" value="2"/>
</dbReference>
<feature type="domain" description="SH3" evidence="5">
    <location>
        <begin position="297"/>
        <end position="356"/>
    </location>
</feature>
<dbReference type="CDD" id="cd11781">
    <property type="entry name" value="SH3_Sorbs_1"/>
    <property type="match status" value="1"/>
</dbReference>
<dbReference type="OrthoDB" id="19092at2759"/>
<dbReference type="PANTHER" id="PTHR14167:SF116">
    <property type="entry name" value="CAP, ISOFORM AC"/>
    <property type="match status" value="1"/>
</dbReference>
<accession>A0A7R8UBD8</accession>
<feature type="domain" description="SH3" evidence="5">
    <location>
        <begin position="509"/>
        <end position="568"/>
    </location>
</feature>
<proteinExistence type="predicted"/>
<dbReference type="Gene3D" id="2.30.30.40">
    <property type="entry name" value="SH3 Domains"/>
    <property type="match status" value="3"/>
</dbReference>
<dbReference type="FunFam" id="2.30.30.40:FF:000001">
    <property type="entry name" value="Sorbin and SH3 domain-containing protein 1 isoform 2"/>
    <property type="match status" value="1"/>
</dbReference>
<feature type="compositionally biased region" description="Low complexity" evidence="4">
    <location>
        <begin position="284"/>
        <end position="294"/>
    </location>
</feature>
<dbReference type="InterPro" id="IPR050384">
    <property type="entry name" value="Endophilin_SH3RF"/>
</dbReference>
<gene>
    <name evidence="6" type="ORF">HERILL_LOCUS978</name>
</gene>
<dbReference type="CDD" id="cd11780">
    <property type="entry name" value="SH3_Sorbs_3"/>
    <property type="match status" value="1"/>
</dbReference>
<evidence type="ECO:0000256" key="2">
    <source>
        <dbReference type="ARBA" id="ARBA00022737"/>
    </source>
</evidence>
<evidence type="ECO:0000256" key="1">
    <source>
        <dbReference type="ARBA" id="ARBA00022443"/>
    </source>
</evidence>
<dbReference type="AlphaFoldDB" id="A0A7R8UBD8"/>
<dbReference type="PRINTS" id="PR00499">
    <property type="entry name" value="P67PHOX"/>
</dbReference>
<reference evidence="6 7" key="1">
    <citation type="submission" date="2020-11" db="EMBL/GenBank/DDBJ databases">
        <authorList>
            <person name="Wallbank WR R."/>
            <person name="Pardo Diaz C."/>
            <person name="Kozak K."/>
            <person name="Martin S."/>
            <person name="Jiggins C."/>
            <person name="Moest M."/>
            <person name="Warren A I."/>
            <person name="Generalovic N T."/>
            <person name="Byers J.R.P. K."/>
            <person name="Montejo-Kovacevich G."/>
            <person name="Yen C E."/>
        </authorList>
    </citation>
    <scope>NUCLEOTIDE SEQUENCE [LARGE SCALE GENOMIC DNA]</scope>
</reference>
<feature type="region of interest" description="Disordered" evidence="4">
    <location>
        <begin position="258"/>
        <end position="294"/>
    </location>
</feature>
<dbReference type="InterPro" id="IPR036028">
    <property type="entry name" value="SH3-like_dom_sf"/>
</dbReference>
<dbReference type="PRINTS" id="PR00452">
    <property type="entry name" value="SH3DOMAIN"/>
</dbReference>
<evidence type="ECO:0000259" key="5">
    <source>
        <dbReference type="PROSITE" id="PS50002"/>
    </source>
</evidence>
<evidence type="ECO:0000256" key="3">
    <source>
        <dbReference type="PROSITE-ProRule" id="PRU00192"/>
    </source>
</evidence>
<keyword evidence="2" id="KW-0677">Repeat</keyword>
<evidence type="ECO:0000256" key="4">
    <source>
        <dbReference type="SAM" id="MobiDB-lite"/>
    </source>
</evidence>
<dbReference type="SMART" id="SM00326">
    <property type="entry name" value="SH3"/>
    <property type="match status" value="3"/>
</dbReference>
<organism evidence="6 7">
    <name type="scientific">Hermetia illucens</name>
    <name type="common">Black soldier fly</name>
    <dbReference type="NCBI Taxonomy" id="343691"/>
    <lineage>
        <taxon>Eukaryota</taxon>
        <taxon>Metazoa</taxon>
        <taxon>Ecdysozoa</taxon>
        <taxon>Arthropoda</taxon>
        <taxon>Hexapoda</taxon>
        <taxon>Insecta</taxon>
        <taxon>Pterygota</taxon>
        <taxon>Neoptera</taxon>
        <taxon>Endopterygota</taxon>
        <taxon>Diptera</taxon>
        <taxon>Brachycera</taxon>
        <taxon>Stratiomyomorpha</taxon>
        <taxon>Stratiomyidae</taxon>
        <taxon>Hermetiinae</taxon>
        <taxon>Hermetia</taxon>
    </lineage>
</organism>
<evidence type="ECO:0000313" key="6">
    <source>
        <dbReference type="EMBL" id="CAD7077650.1"/>
    </source>
</evidence>